<dbReference type="PIRSF" id="PIRSF011396">
    <property type="entry name" value="Trp_halogenase"/>
    <property type="match status" value="1"/>
</dbReference>
<dbReference type="GO" id="GO:0004497">
    <property type="term" value="F:monooxygenase activity"/>
    <property type="evidence" value="ECO:0007669"/>
    <property type="project" value="InterPro"/>
</dbReference>
<keyword evidence="3" id="KW-0547">Nucleotide-binding</keyword>
<dbReference type="Proteomes" id="UP000471293">
    <property type="component" value="Unassembled WGS sequence"/>
</dbReference>
<keyword evidence="3" id="KW-0285">Flavoprotein</keyword>
<dbReference type="Pfam" id="PF04820">
    <property type="entry name" value="Trp_halogenase"/>
    <property type="match status" value="1"/>
</dbReference>
<dbReference type="GO" id="GO:0000166">
    <property type="term" value="F:nucleotide binding"/>
    <property type="evidence" value="ECO:0007669"/>
    <property type="project" value="UniProtKB-KW"/>
</dbReference>
<feature type="binding site" evidence="3">
    <location>
        <position position="198"/>
    </location>
    <ligand>
        <name>FAD</name>
        <dbReference type="ChEBI" id="CHEBI:57692"/>
    </ligand>
</feature>
<comment type="similarity">
    <text evidence="1">Belongs to the flavin-dependent halogenase family. Bacterial tryptophan halogenase subfamily.</text>
</comment>
<evidence type="ECO:0000313" key="5">
    <source>
        <dbReference type="Proteomes" id="UP000471293"/>
    </source>
</evidence>
<evidence type="ECO:0000256" key="2">
    <source>
        <dbReference type="PIRSR" id="PIRSR011396-1"/>
    </source>
</evidence>
<dbReference type="PANTHER" id="PTHR43747:SF4">
    <property type="entry name" value="FLAVIN-DEPENDENT TRYPTOPHAN HALOGENASE"/>
    <property type="match status" value="1"/>
</dbReference>
<name>A0A6N9U755_STRHA</name>
<proteinExistence type="inferred from homology"/>
<protein>
    <submittedName>
        <fullName evidence="4">Tryptophan 7-halogenase</fullName>
    </submittedName>
</protein>
<feature type="active site" evidence="2">
    <location>
        <position position="75"/>
    </location>
</feature>
<feature type="binding site" evidence="3">
    <location>
        <position position="362"/>
    </location>
    <ligand>
        <name>FAD</name>
        <dbReference type="ChEBI" id="CHEBI:57692"/>
    </ligand>
</feature>
<dbReference type="InterPro" id="IPR050816">
    <property type="entry name" value="Flavin-dep_Halogenase_NPB"/>
</dbReference>
<sequence length="522" mass="58647">MARSVVIVGGGTAGWMTASYLKATFGDKLAVTLVESKNVPTIGVGEASFSTIRHFFSYLGLAETDWMPECHATYKLGIRYDNWRAEGHHFYHPFERPRIVEGVSLADWWLHKRPSDDYDQDCSVIAALCDAKRSPRQLEGSLLELDAVEHEAEHASRSTMAEQNTQFPYAYQFDATLLAKLLTRYGTDRGVRHVLDDVVHAEVDERGDVTHVRTKESGDLAGDLFIDCTGFRGMLLNKRLEVPFLSYQDSLPNDSAVALRVPMEMSDQGMGPYTRSTAQDAGWIWTIPLSDRIGTGYVYASDYCTPDEAERTLRSFVGPGSEDLTANHIKMRIGRSENSWVNNVVAIGLSSGFVEPLESTGIFFIQNGIEQLVKHFPGGRDDHQLRRSYNRQVANVMDGVREFLVLHYIAAKRNNNAYWQDAKARTVPDALAERIEQWKVKLPDADTVFPYYHGFEPYSYTAMILGLGGLDVRPRPGLALMDDTAASKELRQVRDQAASLVERLPSHWDYLAHVTKLKGKRS</sequence>
<dbReference type="InterPro" id="IPR033856">
    <property type="entry name" value="Trp_halogen"/>
</dbReference>
<dbReference type="AlphaFoldDB" id="A0A6N9U755"/>
<comment type="caution">
    <text evidence="4">The sequence shown here is derived from an EMBL/GenBank/DDBJ whole genome shotgun (WGS) entry which is preliminary data.</text>
</comment>
<keyword evidence="3" id="KW-0274">FAD</keyword>
<dbReference type="SUPFAM" id="SSF51905">
    <property type="entry name" value="FAD/NAD(P)-binding domain"/>
    <property type="match status" value="1"/>
</dbReference>
<organism evidence="4 5">
    <name type="scientific">Streptomyces halstedii</name>
    <dbReference type="NCBI Taxonomy" id="1944"/>
    <lineage>
        <taxon>Bacteria</taxon>
        <taxon>Bacillati</taxon>
        <taxon>Actinomycetota</taxon>
        <taxon>Actinomycetes</taxon>
        <taxon>Kitasatosporales</taxon>
        <taxon>Streptomycetaceae</taxon>
        <taxon>Streptomyces</taxon>
    </lineage>
</organism>
<dbReference type="PANTHER" id="PTHR43747">
    <property type="entry name" value="FAD-BINDING PROTEIN"/>
    <property type="match status" value="1"/>
</dbReference>
<feature type="binding site" evidence="3">
    <location>
        <begin position="10"/>
        <end position="13"/>
    </location>
    <ligand>
        <name>FAD</name>
        <dbReference type="ChEBI" id="CHEBI:57692"/>
    </ligand>
</feature>
<dbReference type="Gene3D" id="3.50.50.60">
    <property type="entry name" value="FAD/NAD(P)-binding domain"/>
    <property type="match status" value="1"/>
</dbReference>
<evidence type="ECO:0000313" key="4">
    <source>
        <dbReference type="EMBL" id="NEA18499.1"/>
    </source>
</evidence>
<reference evidence="4 5" key="1">
    <citation type="submission" date="2020-01" db="EMBL/GenBank/DDBJ databases">
        <title>Insect and environment-associated Actinomycetes.</title>
        <authorList>
            <person name="Currrie C."/>
            <person name="Chevrette M."/>
            <person name="Carlson C."/>
            <person name="Stubbendieck R."/>
            <person name="Wendt-Pienkowski E."/>
        </authorList>
    </citation>
    <scope>NUCLEOTIDE SEQUENCE [LARGE SCALE GENOMIC DNA]</scope>
    <source>
        <strain evidence="4 5">SID11342</strain>
    </source>
</reference>
<gene>
    <name evidence="4" type="ORF">G3I29_23930</name>
</gene>
<dbReference type="RefSeq" id="WP_103493816.1">
    <property type="nucleotide sequence ID" value="NZ_JAAGLQ010000518.1"/>
</dbReference>
<feature type="binding site" evidence="3">
    <location>
        <position position="358"/>
    </location>
    <ligand>
        <name>L-tryptophan</name>
        <dbReference type="ChEBI" id="CHEBI:57912"/>
    </ligand>
</feature>
<feature type="binding site" evidence="3">
    <location>
        <position position="75"/>
    </location>
    <ligand>
        <name>7-chloro-L-tryptophan</name>
        <dbReference type="ChEBI" id="CHEBI:58713"/>
    </ligand>
</feature>
<accession>A0A6N9U755</accession>
<dbReference type="EMBL" id="JAAGLQ010000518">
    <property type="protein sequence ID" value="NEA18499.1"/>
    <property type="molecule type" value="Genomic_DNA"/>
</dbReference>
<dbReference type="InterPro" id="IPR006905">
    <property type="entry name" value="Flavin_halogenase"/>
</dbReference>
<evidence type="ECO:0000256" key="1">
    <source>
        <dbReference type="ARBA" id="ARBA00038396"/>
    </source>
</evidence>
<evidence type="ECO:0000256" key="3">
    <source>
        <dbReference type="PIRSR" id="PIRSR011396-2"/>
    </source>
</evidence>
<feature type="binding site" evidence="3">
    <location>
        <position position="349"/>
    </location>
    <ligand>
        <name>FAD</name>
        <dbReference type="ChEBI" id="CHEBI:57692"/>
    </ligand>
</feature>
<dbReference type="InterPro" id="IPR036188">
    <property type="entry name" value="FAD/NAD-bd_sf"/>
</dbReference>